<dbReference type="Gene3D" id="3.30.420.10">
    <property type="entry name" value="Ribonuclease H-like superfamily/Ribonuclease H"/>
    <property type="match status" value="1"/>
</dbReference>
<dbReference type="InterPro" id="IPR053151">
    <property type="entry name" value="RNase_H-like"/>
</dbReference>
<dbReference type="InterPro" id="IPR036397">
    <property type="entry name" value="RNaseH_sf"/>
</dbReference>
<dbReference type="InterPro" id="IPR044730">
    <property type="entry name" value="RNase_H-like_dom_plant"/>
</dbReference>
<dbReference type="Pfam" id="PF13456">
    <property type="entry name" value="RVT_3"/>
    <property type="match status" value="1"/>
</dbReference>
<name>A0A2Z6N8J5_TRISU</name>
<evidence type="ECO:0000313" key="4">
    <source>
        <dbReference type="Proteomes" id="UP000242715"/>
    </source>
</evidence>
<evidence type="ECO:0000313" key="3">
    <source>
        <dbReference type="EMBL" id="GAU40001.1"/>
    </source>
</evidence>
<keyword evidence="4" id="KW-1185">Reference proteome</keyword>
<dbReference type="InterPro" id="IPR002156">
    <property type="entry name" value="RNaseH_domain"/>
</dbReference>
<dbReference type="PANTHER" id="PTHR47723">
    <property type="entry name" value="OS05G0353850 PROTEIN"/>
    <property type="match status" value="1"/>
</dbReference>
<dbReference type="GO" id="GO:0004523">
    <property type="term" value="F:RNA-DNA hybrid ribonuclease activity"/>
    <property type="evidence" value="ECO:0007669"/>
    <property type="project" value="InterPro"/>
</dbReference>
<dbReference type="InterPro" id="IPR026960">
    <property type="entry name" value="RVT-Znf"/>
</dbReference>
<dbReference type="EMBL" id="DF973787">
    <property type="protein sequence ID" value="GAU40001.1"/>
    <property type="molecule type" value="Genomic_DNA"/>
</dbReference>
<organism evidence="3 4">
    <name type="scientific">Trifolium subterraneum</name>
    <name type="common">Subterranean clover</name>
    <dbReference type="NCBI Taxonomy" id="3900"/>
    <lineage>
        <taxon>Eukaryota</taxon>
        <taxon>Viridiplantae</taxon>
        <taxon>Streptophyta</taxon>
        <taxon>Embryophyta</taxon>
        <taxon>Tracheophyta</taxon>
        <taxon>Spermatophyta</taxon>
        <taxon>Magnoliopsida</taxon>
        <taxon>eudicotyledons</taxon>
        <taxon>Gunneridae</taxon>
        <taxon>Pentapetalae</taxon>
        <taxon>rosids</taxon>
        <taxon>fabids</taxon>
        <taxon>Fabales</taxon>
        <taxon>Fabaceae</taxon>
        <taxon>Papilionoideae</taxon>
        <taxon>50 kb inversion clade</taxon>
        <taxon>NPAAA clade</taxon>
        <taxon>Hologalegina</taxon>
        <taxon>IRL clade</taxon>
        <taxon>Trifolieae</taxon>
        <taxon>Trifolium</taxon>
    </lineage>
</organism>
<feature type="domain" description="Reverse transcriptase zinc-binding" evidence="2">
    <location>
        <begin position="72"/>
        <end position="153"/>
    </location>
</feature>
<gene>
    <name evidence="3" type="ORF">TSUD_211220</name>
</gene>
<accession>A0A2Z6N8J5</accession>
<dbReference type="Pfam" id="PF13966">
    <property type="entry name" value="zf-RVT"/>
    <property type="match status" value="1"/>
</dbReference>
<evidence type="ECO:0008006" key="5">
    <source>
        <dbReference type="Google" id="ProtNLM"/>
    </source>
</evidence>
<dbReference type="GO" id="GO:0003676">
    <property type="term" value="F:nucleic acid binding"/>
    <property type="evidence" value="ECO:0007669"/>
    <property type="project" value="InterPro"/>
</dbReference>
<dbReference type="CDD" id="cd06222">
    <property type="entry name" value="RNase_H_like"/>
    <property type="match status" value="1"/>
</dbReference>
<dbReference type="SUPFAM" id="SSF53098">
    <property type="entry name" value="Ribonuclease H-like"/>
    <property type="match status" value="1"/>
</dbReference>
<dbReference type="Proteomes" id="UP000242715">
    <property type="component" value="Unassembled WGS sequence"/>
</dbReference>
<reference evidence="4" key="1">
    <citation type="journal article" date="2017" name="Front. Plant Sci.">
        <title>Climate Clever Clovers: New Paradigm to Reduce the Environmental Footprint of Ruminants by Breeding Low Methanogenic Forages Utilizing Haplotype Variation.</title>
        <authorList>
            <person name="Kaur P."/>
            <person name="Appels R."/>
            <person name="Bayer P.E."/>
            <person name="Keeble-Gagnere G."/>
            <person name="Wang J."/>
            <person name="Hirakawa H."/>
            <person name="Shirasawa K."/>
            <person name="Vercoe P."/>
            <person name="Stefanova K."/>
            <person name="Durmic Z."/>
            <person name="Nichols P."/>
            <person name="Revell C."/>
            <person name="Isobe S.N."/>
            <person name="Edwards D."/>
            <person name="Erskine W."/>
        </authorList>
    </citation>
    <scope>NUCLEOTIDE SEQUENCE [LARGE SCALE GENOMIC DNA]</scope>
    <source>
        <strain evidence="4">cv. Daliak</strain>
    </source>
</reference>
<evidence type="ECO:0000259" key="2">
    <source>
        <dbReference type="Pfam" id="PF13966"/>
    </source>
</evidence>
<proteinExistence type="predicted"/>
<dbReference type="InterPro" id="IPR012337">
    <property type="entry name" value="RNaseH-like_sf"/>
</dbReference>
<evidence type="ECO:0000259" key="1">
    <source>
        <dbReference type="Pfam" id="PF13456"/>
    </source>
</evidence>
<protein>
    <recommendedName>
        <fullName evidence="5">RNase H type-1 domain-containing protein</fullName>
    </recommendedName>
</protein>
<dbReference type="PANTHER" id="PTHR47723:SF23">
    <property type="entry name" value="REVERSE TRANSCRIPTASE-LIKE PROTEIN"/>
    <property type="match status" value="1"/>
</dbReference>
<sequence length="431" mass="49373">MVDHLAIPVDKHHLLQAQVKDFIRDNKWYIPHSIFSNYPNIATILQDVHVPNFRMEDKLVWKHTNNGELCFRDAYLFQKHPLNETYWAKLIWNPSIPPSKSLLVWRLFHKKVPTDENLCARGCYVVSQCNLCGKAVETSQHLFWDCAFAKNLWTWLAYTVNIAIDTSSIDAVLNICKKSWSPQCKTVIIAAIVNLIDVIWFCRYKMRFDNKIISWKSASNMVISNTSLAGNHSSESSFSDMHEFVILKAFAVIIHAPKAPRIKEVLWHPPIASWIKCNIDGTSKCCPGPVACGGIFRDSNAAVVGCFAQNLHISPVFHAGLIRAMLAIELASKKGWISLWLETDSQLVFMAFKNHGLVPWRLRNKWLNCVELTKNMRFIISHIFREGNRCADIIALIGLQSNSFIWWDSIPFSVSDLINRNRLGLPSYRFC</sequence>
<dbReference type="AlphaFoldDB" id="A0A2Z6N8J5"/>
<dbReference type="OrthoDB" id="1419374at2759"/>
<feature type="domain" description="RNase H type-1" evidence="1">
    <location>
        <begin position="278"/>
        <end position="395"/>
    </location>
</feature>